<evidence type="ECO:0000313" key="2">
    <source>
        <dbReference type="Proteomes" id="UP000609802"/>
    </source>
</evidence>
<dbReference type="Proteomes" id="UP000609802">
    <property type="component" value="Unassembled WGS sequence"/>
</dbReference>
<accession>A0ABQ3JAY9</accession>
<organism evidence="1 2">
    <name type="scientific">Aliiroseovarius zhejiangensis</name>
    <dbReference type="NCBI Taxonomy" id="1632025"/>
    <lineage>
        <taxon>Bacteria</taxon>
        <taxon>Pseudomonadati</taxon>
        <taxon>Pseudomonadota</taxon>
        <taxon>Alphaproteobacteria</taxon>
        <taxon>Rhodobacterales</taxon>
        <taxon>Paracoccaceae</taxon>
        <taxon>Aliiroseovarius</taxon>
    </lineage>
</organism>
<gene>
    <name evidence="1" type="ORF">GCM10016455_30940</name>
</gene>
<dbReference type="EMBL" id="BNCH01000010">
    <property type="protein sequence ID" value="GHF07771.1"/>
    <property type="molecule type" value="Genomic_DNA"/>
</dbReference>
<protein>
    <submittedName>
        <fullName evidence="1">Uncharacterized protein</fullName>
    </submittedName>
</protein>
<keyword evidence="2" id="KW-1185">Reference proteome</keyword>
<reference evidence="2" key="1">
    <citation type="journal article" date="2019" name="Int. J. Syst. Evol. Microbiol.">
        <title>The Global Catalogue of Microorganisms (GCM) 10K type strain sequencing project: providing services to taxonomists for standard genome sequencing and annotation.</title>
        <authorList>
            <consortium name="The Broad Institute Genomics Platform"/>
            <consortium name="The Broad Institute Genome Sequencing Center for Infectious Disease"/>
            <person name="Wu L."/>
            <person name="Ma J."/>
        </authorList>
    </citation>
    <scope>NUCLEOTIDE SEQUENCE [LARGE SCALE GENOMIC DNA]</scope>
    <source>
        <strain evidence="2">KCTC 42443</strain>
    </source>
</reference>
<name>A0ABQ3JAY9_9RHOB</name>
<comment type="caution">
    <text evidence="1">The sequence shown here is derived from an EMBL/GenBank/DDBJ whole genome shotgun (WGS) entry which is preliminary data.</text>
</comment>
<sequence length="160" mass="17960">MLFAIFKEHDAYLLDIGDHGSWTSRRLLEILVQEFPNSGAFHVFNGVSGLSENHDDNSLETLRKKRVNSASWIYGKAIIPNAGITLAGTTIAATRDSDMLLEAVENFEQTWAQNPAQIKDMVWSAQKFFPEDPEFIFECHETAGVGIYETKSKTFFSLAP</sequence>
<proteinExistence type="predicted"/>
<evidence type="ECO:0000313" key="1">
    <source>
        <dbReference type="EMBL" id="GHF07771.1"/>
    </source>
</evidence>